<dbReference type="Pfam" id="PF01746">
    <property type="entry name" value="tRNA_m1G_MT"/>
    <property type="match status" value="1"/>
</dbReference>
<dbReference type="PIRSF" id="PIRSF000386">
    <property type="entry name" value="tRNA_mtase"/>
    <property type="match status" value="1"/>
</dbReference>
<keyword evidence="10 15" id="KW-0949">S-adenosyl-L-methionine</keyword>
<evidence type="ECO:0000256" key="11">
    <source>
        <dbReference type="ARBA" id="ARBA00022694"/>
    </source>
</evidence>
<dbReference type="InterPro" id="IPR002649">
    <property type="entry name" value="tRNA_m1G_MeTrfase_TrmD"/>
</dbReference>
<dbReference type="SUPFAM" id="SSF75217">
    <property type="entry name" value="alpha/beta knot"/>
    <property type="match status" value="1"/>
</dbReference>
<comment type="caution">
    <text evidence="18">The sequence shown here is derived from an EMBL/GenBank/DDBJ whole genome shotgun (WGS) entry which is preliminary data.</text>
</comment>
<dbReference type="HAMAP" id="MF_00605">
    <property type="entry name" value="TrmD"/>
    <property type="match status" value="1"/>
</dbReference>
<comment type="subunit">
    <text evidence="4 15 16">Homodimer.</text>
</comment>
<evidence type="ECO:0000256" key="13">
    <source>
        <dbReference type="ARBA" id="ARBA00033392"/>
    </source>
</evidence>
<evidence type="ECO:0000256" key="8">
    <source>
        <dbReference type="ARBA" id="ARBA00022603"/>
    </source>
</evidence>
<evidence type="ECO:0000256" key="4">
    <source>
        <dbReference type="ARBA" id="ARBA00011738"/>
    </source>
</evidence>
<dbReference type="PANTHER" id="PTHR46417:SF1">
    <property type="entry name" value="TRNA (GUANINE-N(1)-)-METHYLTRANSFERASE"/>
    <property type="match status" value="1"/>
</dbReference>
<comment type="subcellular location">
    <subcellularLocation>
        <location evidence="2 15 16">Cytoplasm</location>
    </subcellularLocation>
</comment>
<name>A0ABT2Y9W3_9MOLU</name>
<dbReference type="EC" id="2.1.1.228" evidence="5 15"/>
<dbReference type="Gene3D" id="1.10.1270.20">
    <property type="entry name" value="tRNA(m1g37)methyltransferase, domain 2"/>
    <property type="match status" value="1"/>
</dbReference>
<dbReference type="Proteomes" id="UP001177160">
    <property type="component" value="Unassembled WGS sequence"/>
</dbReference>
<keyword evidence="19" id="KW-1185">Reference proteome</keyword>
<comment type="function">
    <text evidence="1 15 16">Specifically methylates guanosine-37 in various tRNAs.</text>
</comment>
<protein>
    <recommendedName>
        <fullName evidence="6 15">tRNA (guanine-N(1)-)-methyltransferase</fullName>
        <ecNumber evidence="5 15">2.1.1.228</ecNumber>
    </recommendedName>
    <alternativeName>
        <fullName evidence="12 15">M1G-methyltransferase</fullName>
    </alternativeName>
    <alternativeName>
        <fullName evidence="13 15">tRNA [GM37] methyltransferase</fullName>
    </alternativeName>
</protein>
<dbReference type="InterPro" id="IPR023148">
    <property type="entry name" value="tRNA_m1G_MeTrfase_C_sf"/>
</dbReference>
<evidence type="ECO:0000256" key="10">
    <source>
        <dbReference type="ARBA" id="ARBA00022691"/>
    </source>
</evidence>
<evidence type="ECO:0000256" key="5">
    <source>
        <dbReference type="ARBA" id="ARBA00012807"/>
    </source>
</evidence>
<comment type="similarity">
    <text evidence="3 15 16">Belongs to the RNA methyltransferase TrmD family.</text>
</comment>
<evidence type="ECO:0000256" key="1">
    <source>
        <dbReference type="ARBA" id="ARBA00002634"/>
    </source>
</evidence>
<evidence type="ECO:0000256" key="2">
    <source>
        <dbReference type="ARBA" id="ARBA00004496"/>
    </source>
</evidence>
<proteinExistence type="inferred from homology"/>
<dbReference type="InterPro" id="IPR029026">
    <property type="entry name" value="tRNA_m1G_MTases_N"/>
</dbReference>
<dbReference type="Gene3D" id="3.40.1280.10">
    <property type="match status" value="1"/>
</dbReference>
<dbReference type="EMBL" id="JAOVQM010000010">
    <property type="protein sequence ID" value="MCV2232815.1"/>
    <property type="molecule type" value="Genomic_DNA"/>
</dbReference>
<evidence type="ECO:0000256" key="16">
    <source>
        <dbReference type="RuleBase" id="RU003464"/>
    </source>
</evidence>
<gene>
    <name evidence="15 18" type="primary">trmD</name>
    <name evidence="18" type="ORF">N7548_08285</name>
</gene>
<accession>A0ABT2Y9W3</accession>
<dbReference type="GO" id="GO:0032259">
    <property type="term" value="P:methylation"/>
    <property type="evidence" value="ECO:0007669"/>
    <property type="project" value="UniProtKB-KW"/>
</dbReference>
<dbReference type="CDD" id="cd18080">
    <property type="entry name" value="TrmD-like"/>
    <property type="match status" value="1"/>
</dbReference>
<feature type="binding site" evidence="15">
    <location>
        <position position="110"/>
    </location>
    <ligand>
        <name>S-adenosyl-L-methionine</name>
        <dbReference type="ChEBI" id="CHEBI:59789"/>
    </ligand>
</feature>
<evidence type="ECO:0000259" key="17">
    <source>
        <dbReference type="Pfam" id="PF01746"/>
    </source>
</evidence>
<evidence type="ECO:0000256" key="6">
    <source>
        <dbReference type="ARBA" id="ARBA00014679"/>
    </source>
</evidence>
<evidence type="ECO:0000256" key="14">
    <source>
        <dbReference type="ARBA" id="ARBA00047783"/>
    </source>
</evidence>
<feature type="domain" description="tRNA methyltransferase TRMD/TRM10-type" evidence="17">
    <location>
        <begin position="1"/>
        <end position="221"/>
    </location>
</feature>
<evidence type="ECO:0000256" key="7">
    <source>
        <dbReference type="ARBA" id="ARBA00022490"/>
    </source>
</evidence>
<reference evidence="18" key="1">
    <citation type="submission" date="2022-09" db="EMBL/GenBank/DDBJ databases">
        <title>Novel Mycoplasma species identified in domestic and wild animals.</title>
        <authorList>
            <person name="Volokhov D.V."/>
            <person name="Furtak V.A."/>
            <person name="Zagorodnyaya T.A."/>
        </authorList>
    </citation>
    <scope>NUCLEOTIDE SEQUENCE</scope>
    <source>
        <strain evidence="18">Oakley</strain>
    </source>
</reference>
<evidence type="ECO:0000313" key="19">
    <source>
        <dbReference type="Proteomes" id="UP001177160"/>
    </source>
</evidence>
<dbReference type="NCBIfam" id="TIGR00088">
    <property type="entry name" value="trmD"/>
    <property type="match status" value="1"/>
</dbReference>
<evidence type="ECO:0000256" key="9">
    <source>
        <dbReference type="ARBA" id="ARBA00022679"/>
    </source>
</evidence>
<keyword evidence="8 15" id="KW-0489">Methyltransferase</keyword>
<dbReference type="InterPro" id="IPR029028">
    <property type="entry name" value="Alpha/beta_knot_MTases"/>
</dbReference>
<dbReference type="PANTHER" id="PTHR46417">
    <property type="entry name" value="TRNA (GUANINE-N(1)-)-METHYLTRANSFERASE"/>
    <property type="match status" value="1"/>
</dbReference>
<comment type="catalytic activity">
    <reaction evidence="14 15 16">
        <text>guanosine(37) in tRNA + S-adenosyl-L-methionine = N(1)-methylguanosine(37) in tRNA + S-adenosyl-L-homocysteine + H(+)</text>
        <dbReference type="Rhea" id="RHEA:36899"/>
        <dbReference type="Rhea" id="RHEA-COMP:10145"/>
        <dbReference type="Rhea" id="RHEA-COMP:10147"/>
        <dbReference type="ChEBI" id="CHEBI:15378"/>
        <dbReference type="ChEBI" id="CHEBI:57856"/>
        <dbReference type="ChEBI" id="CHEBI:59789"/>
        <dbReference type="ChEBI" id="CHEBI:73542"/>
        <dbReference type="ChEBI" id="CHEBI:74269"/>
        <dbReference type="EC" id="2.1.1.228"/>
    </reaction>
</comment>
<keyword evidence="7 15" id="KW-0963">Cytoplasm</keyword>
<dbReference type="NCBIfam" id="NF000648">
    <property type="entry name" value="PRK00026.1"/>
    <property type="match status" value="1"/>
</dbReference>
<feature type="binding site" evidence="15">
    <location>
        <begin position="129"/>
        <end position="134"/>
    </location>
    <ligand>
        <name>S-adenosyl-L-methionine</name>
        <dbReference type="ChEBI" id="CHEBI:59789"/>
    </ligand>
</feature>
<evidence type="ECO:0000313" key="18">
    <source>
        <dbReference type="EMBL" id="MCV2232815.1"/>
    </source>
</evidence>
<evidence type="ECO:0000256" key="3">
    <source>
        <dbReference type="ARBA" id="ARBA00007630"/>
    </source>
</evidence>
<keyword evidence="11 15" id="KW-0819">tRNA processing</keyword>
<evidence type="ECO:0000256" key="12">
    <source>
        <dbReference type="ARBA" id="ARBA00029736"/>
    </source>
</evidence>
<sequence length="244" mass="27914">MRIDIVTIFPDMLKACLDESIIRRAVGIQLVEINIIDLRDYSVLKHRKVDDTPYGGGAGMLMQFPPFYHAIQALKKDNSTVIITSPRGQVFNQKTAERYATLDHLIILAGHYEGIDERVYHFIDEEVSMGDFVLTGGELPAMMITDAVVRLLDDVIKKESHENDSFSMGLLEHPHYTKPATYEGYEVPDVLRNGNHQEIAKWRRYEALKQTLQKRPDLLEKATLTKDDLKMLEAIKNELNKDSK</sequence>
<organism evidence="18 19">
    <name type="scientific">Paracholeplasma manati</name>
    <dbReference type="NCBI Taxonomy" id="591373"/>
    <lineage>
        <taxon>Bacteria</taxon>
        <taxon>Bacillati</taxon>
        <taxon>Mycoplasmatota</taxon>
        <taxon>Mollicutes</taxon>
        <taxon>Acholeplasmatales</taxon>
        <taxon>Acholeplasmataceae</taxon>
        <taxon>Paracholeplasma</taxon>
    </lineage>
</organism>
<evidence type="ECO:0000256" key="15">
    <source>
        <dbReference type="HAMAP-Rule" id="MF_00605"/>
    </source>
</evidence>
<dbReference type="InterPro" id="IPR016009">
    <property type="entry name" value="tRNA_MeTrfase_TRMD/TRM10"/>
</dbReference>
<dbReference type="GO" id="GO:0052906">
    <property type="term" value="F:tRNA (guanine(37)-N1)-methyltransferase activity"/>
    <property type="evidence" value="ECO:0007669"/>
    <property type="project" value="UniProtKB-EC"/>
</dbReference>
<keyword evidence="9 15" id="KW-0808">Transferase</keyword>